<comment type="pathway">
    <text evidence="9">Cofactor biosynthesis; (R)-pantothenate biosynthesis; beta-alanine from L-aspartate: step 1/1.</text>
</comment>
<dbReference type="GO" id="GO:0004068">
    <property type="term" value="F:aspartate 1-decarboxylase activity"/>
    <property type="evidence" value="ECO:0007669"/>
    <property type="project" value="UniProtKB-UniRule"/>
</dbReference>
<dbReference type="PANTHER" id="PTHR21012">
    <property type="entry name" value="ASPARTATE 1-DECARBOXYLASE"/>
    <property type="match status" value="1"/>
</dbReference>
<keyword evidence="7 9" id="KW-0704">Schiff base</keyword>
<dbReference type="PANTHER" id="PTHR21012:SF0">
    <property type="entry name" value="ASPARTATE 1-DECARBOXYLASE"/>
    <property type="match status" value="1"/>
</dbReference>
<feature type="chain" id="PRO_5017108072" description="Aspartate 1-decarboxylase alpha chain" evidence="9 13">
    <location>
        <begin position="25"/>
        <end position="127"/>
    </location>
</feature>
<evidence type="ECO:0000313" key="14">
    <source>
        <dbReference type="EMBL" id="AXK79103.1"/>
    </source>
</evidence>
<dbReference type="RefSeq" id="WP_115687462.1">
    <property type="nucleotide sequence ID" value="NZ_CP031417.1"/>
</dbReference>
<evidence type="ECO:0000313" key="15">
    <source>
        <dbReference type="Proteomes" id="UP000254889"/>
    </source>
</evidence>
<dbReference type="AlphaFoldDB" id="A0A345ZQA6"/>
<comment type="similarity">
    <text evidence="9">Belongs to the PanD family.</text>
</comment>
<dbReference type="InterPro" id="IPR009010">
    <property type="entry name" value="Asp_de-COase-like_dom_sf"/>
</dbReference>
<keyword evidence="2 9" id="KW-0566">Pantothenate biosynthesis</keyword>
<dbReference type="EC" id="4.1.1.11" evidence="9"/>
<evidence type="ECO:0000256" key="8">
    <source>
        <dbReference type="ARBA" id="ARBA00023317"/>
    </source>
</evidence>
<dbReference type="Pfam" id="PF02261">
    <property type="entry name" value="Asp_decarbox"/>
    <property type="match status" value="1"/>
</dbReference>
<dbReference type="Gene3D" id="2.40.40.20">
    <property type="match status" value="1"/>
</dbReference>
<gene>
    <name evidence="9" type="primary">panD</name>
    <name evidence="14" type="ORF">DW352_00355</name>
</gene>
<dbReference type="KEGG" id="ptaw:DW352_00355"/>
<dbReference type="GO" id="GO:0005829">
    <property type="term" value="C:cytosol"/>
    <property type="evidence" value="ECO:0007669"/>
    <property type="project" value="TreeGrafter"/>
</dbReference>
<evidence type="ECO:0000256" key="1">
    <source>
        <dbReference type="ARBA" id="ARBA00022490"/>
    </source>
</evidence>
<dbReference type="SUPFAM" id="SSF50692">
    <property type="entry name" value="ADC-like"/>
    <property type="match status" value="1"/>
</dbReference>
<feature type="active site" description="Proton donor" evidence="9 10">
    <location>
        <position position="58"/>
    </location>
</feature>
<evidence type="ECO:0000256" key="12">
    <source>
        <dbReference type="PIRSR" id="PIRSR006246-3"/>
    </source>
</evidence>
<name>A0A345ZQA6_9HYPH</name>
<dbReference type="CDD" id="cd06919">
    <property type="entry name" value="Asp_decarbox"/>
    <property type="match status" value="1"/>
</dbReference>
<evidence type="ECO:0000256" key="6">
    <source>
        <dbReference type="ARBA" id="ARBA00023239"/>
    </source>
</evidence>
<feature type="binding site" evidence="9 11">
    <location>
        <position position="57"/>
    </location>
    <ligand>
        <name>substrate</name>
    </ligand>
</feature>
<keyword evidence="3 9" id="KW-0210">Decarboxylase</keyword>
<evidence type="ECO:0000256" key="2">
    <source>
        <dbReference type="ARBA" id="ARBA00022655"/>
    </source>
</evidence>
<protein>
    <recommendedName>
        <fullName evidence="9">Aspartate 1-decarboxylase</fullName>
        <ecNumber evidence="9">4.1.1.11</ecNumber>
    </recommendedName>
    <alternativeName>
        <fullName evidence="9">Aspartate alpha-decarboxylase</fullName>
    </alternativeName>
    <component>
        <recommendedName>
            <fullName evidence="9">Aspartate 1-decarboxylase beta chain</fullName>
        </recommendedName>
    </component>
    <component>
        <recommendedName>
            <fullName evidence="9">Aspartate 1-decarboxylase alpha chain</fullName>
        </recommendedName>
    </component>
</protein>
<sequence length="127" mass="13715">MNRRMFKSKLHRGTVTQADLHYEGSFSIDKDLMDAADIVAYEEVHVWNVTNGERLTTYAIEAPAGSGVLCANGAAAHLINVGDLVIIATFTTLDTVPKDYAPVVVRLDAQNRIAGTAPERPGPLPPL</sequence>
<evidence type="ECO:0000256" key="11">
    <source>
        <dbReference type="PIRSR" id="PIRSR006246-2"/>
    </source>
</evidence>
<evidence type="ECO:0000256" key="10">
    <source>
        <dbReference type="PIRSR" id="PIRSR006246-1"/>
    </source>
</evidence>
<reference evidence="14 15" key="1">
    <citation type="submission" date="2018-07" db="EMBL/GenBank/DDBJ databases">
        <authorList>
            <person name="Quirk P.G."/>
            <person name="Krulwich T.A."/>
        </authorList>
    </citation>
    <scope>NUCLEOTIDE SEQUENCE [LARGE SCALE GENOMIC DNA]</scope>
    <source>
        <strain evidence="14 15">CC-BB4</strain>
    </source>
</reference>
<comment type="subcellular location">
    <subcellularLocation>
        <location evidence="9">Cytoplasm</location>
    </subcellularLocation>
</comment>
<keyword evidence="5 9" id="KW-0865">Zymogen</keyword>
<accession>A0A345ZQA6</accession>
<comment type="catalytic activity">
    <reaction evidence="9">
        <text>L-aspartate + H(+) = beta-alanine + CO2</text>
        <dbReference type="Rhea" id="RHEA:19497"/>
        <dbReference type="ChEBI" id="CHEBI:15378"/>
        <dbReference type="ChEBI" id="CHEBI:16526"/>
        <dbReference type="ChEBI" id="CHEBI:29991"/>
        <dbReference type="ChEBI" id="CHEBI:57966"/>
        <dbReference type="EC" id="4.1.1.11"/>
    </reaction>
</comment>
<comment type="subunit">
    <text evidence="9">Heterooctamer of four alpha and four beta subunits.</text>
</comment>
<dbReference type="EMBL" id="CP031417">
    <property type="protein sequence ID" value="AXK79103.1"/>
    <property type="molecule type" value="Genomic_DNA"/>
</dbReference>
<comment type="function">
    <text evidence="9">Catalyzes the pyruvoyl-dependent decarboxylation of aspartate to produce beta-alanine.</text>
</comment>
<keyword evidence="8 9" id="KW-0670">Pyruvate</keyword>
<dbReference type="GO" id="GO:0006523">
    <property type="term" value="P:alanine biosynthetic process"/>
    <property type="evidence" value="ECO:0007669"/>
    <property type="project" value="InterPro"/>
</dbReference>
<proteinExistence type="inferred from homology"/>
<keyword evidence="4 9" id="KW-0068">Autocatalytic cleavage</keyword>
<keyword evidence="15" id="KW-1185">Reference proteome</keyword>
<feature type="modified residue" description="Pyruvic acid (Ser)" evidence="9 12">
    <location>
        <position position="25"/>
    </location>
</feature>
<feature type="active site" description="Schiff-base intermediate with substrate; via pyruvic acid" evidence="9 10">
    <location>
        <position position="25"/>
    </location>
</feature>
<dbReference type="UniPathway" id="UPA00028">
    <property type="reaction ID" value="UER00002"/>
</dbReference>
<comment type="PTM">
    <text evidence="9 12">Is synthesized initially as an inactive proenzyme, which is activated by self-cleavage at a specific serine bond to produce a beta-subunit with a hydroxyl group at its C-terminus and an alpha-subunit with a pyruvoyl group at its N-terminus.</text>
</comment>
<evidence type="ECO:0000256" key="5">
    <source>
        <dbReference type="ARBA" id="ARBA00023145"/>
    </source>
</evidence>
<dbReference type="OrthoDB" id="9803983at2"/>
<feature type="binding site" evidence="9 11">
    <location>
        <begin position="73"/>
        <end position="75"/>
    </location>
    <ligand>
        <name>substrate</name>
    </ligand>
</feature>
<dbReference type="HAMAP" id="MF_00446">
    <property type="entry name" value="PanD"/>
    <property type="match status" value="1"/>
</dbReference>
<evidence type="ECO:0000256" key="3">
    <source>
        <dbReference type="ARBA" id="ARBA00022793"/>
    </source>
</evidence>
<dbReference type="PIRSF" id="PIRSF006246">
    <property type="entry name" value="Asp_decarbox"/>
    <property type="match status" value="1"/>
</dbReference>
<dbReference type="GO" id="GO:0015940">
    <property type="term" value="P:pantothenate biosynthetic process"/>
    <property type="evidence" value="ECO:0007669"/>
    <property type="project" value="UniProtKB-UniRule"/>
</dbReference>
<evidence type="ECO:0000256" key="7">
    <source>
        <dbReference type="ARBA" id="ARBA00023270"/>
    </source>
</evidence>
<dbReference type="NCBIfam" id="TIGR00223">
    <property type="entry name" value="panD"/>
    <property type="match status" value="1"/>
</dbReference>
<keyword evidence="6 9" id="KW-0456">Lyase</keyword>
<evidence type="ECO:0000256" key="13">
    <source>
        <dbReference type="PIRSR" id="PIRSR006246-5"/>
    </source>
</evidence>
<keyword evidence="1 9" id="KW-0963">Cytoplasm</keyword>
<dbReference type="Proteomes" id="UP000254889">
    <property type="component" value="Chromosome"/>
</dbReference>
<comment type="cofactor">
    <cofactor evidence="9 10">
        <name>pyruvate</name>
        <dbReference type="ChEBI" id="CHEBI:15361"/>
    </cofactor>
    <text evidence="9 10">Binds 1 pyruvoyl group covalently per subunit.</text>
</comment>
<dbReference type="InterPro" id="IPR003190">
    <property type="entry name" value="Asp_decarbox"/>
</dbReference>
<evidence type="ECO:0000256" key="4">
    <source>
        <dbReference type="ARBA" id="ARBA00022813"/>
    </source>
</evidence>
<feature type="chain" id="PRO_5017108071" description="Aspartate 1-decarboxylase beta chain" evidence="9 13">
    <location>
        <begin position="1"/>
        <end position="24"/>
    </location>
</feature>
<evidence type="ECO:0000256" key="9">
    <source>
        <dbReference type="HAMAP-Rule" id="MF_00446"/>
    </source>
</evidence>
<organism evidence="14 15">
    <name type="scientific">Pseudolabrys taiwanensis</name>
    <dbReference type="NCBI Taxonomy" id="331696"/>
    <lineage>
        <taxon>Bacteria</taxon>
        <taxon>Pseudomonadati</taxon>
        <taxon>Pseudomonadota</taxon>
        <taxon>Alphaproteobacteria</taxon>
        <taxon>Hyphomicrobiales</taxon>
        <taxon>Xanthobacteraceae</taxon>
        <taxon>Pseudolabrys</taxon>
    </lineage>
</organism>